<protein>
    <submittedName>
        <fullName evidence="1">Uncharacterized protein</fullName>
    </submittedName>
</protein>
<dbReference type="EMBL" id="KZ824628">
    <property type="protein sequence ID" value="RAK80523.1"/>
    <property type="molecule type" value="Genomic_DNA"/>
</dbReference>
<organism evidence="1 2">
    <name type="scientific">Aspergillus fijiensis CBS 313.89</name>
    <dbReference type="NCBI Taxonomy" id="1448319"/>
    <lineage>
        <taxon>Eukaryota</taxon>
        <taxon>Fungi</taxon>
        <taxon>Dikarya</taxon>
        <taxon>Ascomycota</taxon>
        <taxon>Pezizomycotina</taxon>
        <taxon>Eurotiomycetes</taxon>
        <taxon>Eurotiomycetidae</taxon>
        <taxon>Eurotiales</taxon>
        <taxon>Aspergillaceae</taxon>
        <taxon>Aspergillus</taxon>
    </lineage>
</organism>
<dbReference type="VEuPathDB" id="FungiDB:BO72DRAFT_282028"/>
<proteinExistence type="predicted"/>
<evidence type="ECO:0000313" key="2">
    <source>
        <dbReference type="Proteomes" id="UP000249789"/>
    </source>
</evidence>
<sequence>MSEFLLLWLMDQTMGWARGELRGWFGSNWLYQPLNPRCLQDIRSDHPLRLGTQTIHRQYGYAHIHIYNYGHDNDHDHDHVADHHRRHGQ</sequence>
<gene>
    <name evidence="1" type="ORF">BO72DRAFT_282028</name>
</gene>
<name>A0A8G1W2C2_9EURO</name>
<reference evidence="1 2" key="1">
    <citation type="submission" date="2018-02" db="EMBL/GenBank/DDBJ databases">
        <title>The genomes of Aspergillus section Nigri reveals drivers in fungal speciation.</title>
        <authorList>
            <consortium name="DOE Joint Genome Institute"/>
            <person name="Vesth T.C."/>
            <person name="Nybo J."/>
            <person name="Theobald S."/>
            <person name="Brandl J."/>
            <person name="Frisvad J.C."/>
            <person name="Nielsen K.F."/>
            <person name="Lyhne E.K."/>
            <person name="Kogle M.E."/>
            <person name="Kuo A."/>
            <person name="Riley R."/>
            <person name="Clum A."/>
            <person name="Nolan M."/>
            <person name="Lipzen A."/>
            <person name="Salamov A."/>
            <person name="Henrissat B."/>
            <person name="Wiebenga A."/>
            <person name="De vries R.P."/>
            <person name="Grigoriev I.V."/>
            <person name="Mortensen U.H."/>
            <person name="Andersen M.R."/>
            <person name="Baker S.E."/>
        </authorList>
    </citation>
    <scope>NUCLEOTIDE SEQUENCE [LARGE SCALE GENOMIC DNA]</scope>
    <source>
        <strain evidence="1 2">CBS 313.89</strain>
    </source>
</reference>
<accession>A0A8G1W2C2</accession>
<dbReference type="GeneID" id="63857629"/>
<keyword evidence="2" id="KW-1185">Reference proteome</keyword>
<dbReference type="AlphaFoldDB" id="A0A8G1W2C2"/>
<evidence type="ECO:0000313" key="1">
    <source>
        <dbReference type="EMBL" id="RAK80523.1"/>
    </source>
</evidence>
<dbReference type="RefSeq" id="XP_040804533.1">
    <property type="nucleotide sequence ID" value="XM_040940296.1"/>
</dbReference>
<dbReference type="Proteomes" id="UP000249789">
    <property type="component" value="Unassembled WGS sequence"/>
</dbReference>